<name>A0A931GYS3_9BACT</name>
<sequence>MFLLDTTAGPGVWETIQSWDRWLFIRINSTWTNDFLNSVVPWWRDSNTWIPLYLFLTLFVVINFGWRVWPWIVFFVLTASLTDQLSSGLIKGLVQRPRPCNDQDFLFHVNALLGGCSGTFSFPSSHATTHFGMAWFAWLTMKQYFNKWGYLFFFWAATIAYGQVYVGVHYPLDVLGGAFIGSIVGIVTANVFNSKIGLPPLIGYSRSVAPGINE</sequence>
<dbReference type="InterPro" id="IPR036938">
    <property type="entry name" value="PAP2/HPO_sf"/>
</dbReference>
<keyword evidence="1" id="KW-1133">Transmembrane helix</keyword>
<proteinExistence type="predicted"/>
<dbReference type="InterPro" id="IPR000326">
    <property type="entry name" value="PAP2/HPO"/>
</dbReference>
<feature type="domain" description="Phosphatidic acid phosphatase type 2/haloperoxidase" evidence="2">
    <location>
        <begin position="72"/>
        <end position="189"/>
    </location>
</feature>
<evidence type="ECO:0000256" key="1">
    <source>
        <dbReference type="SAM" id="Phobius"/>
    </source>
</evidence>
<dbReference type="SUPFAM" id="SSF48317">
    <property type="entry name" value="Acid phosphatase/Vanadium-dependent haloperoxidase"/>
    <property type="match status" value="1"/>
</dbReference>
<evidence type="ECO:0000313" key="4">
    <source>
        <dbReference type="Proteomes" id="UP000628448"/>
    </source>
</evidence>
<comment type="caution">
    <text evidence="3">The sequence shown here is derived from an EMBL/GenBank/DDBJ whole genome shotgun (WGS) entry which is preliminary data.</text>
</comment>
<dbReference type="RefSeq" id="WP_196991583.1">
    <property type="nucleotide sequence ID" value="NZ_JADWYR010000002.1"/>
</dbReference>
<dbReference type="SMART" id="SM00014">
    <property type="entry name" value="acidPPc"/>
    <property type="match status" value="1"/>
</dbReference>
<gene>
    <name evidence="3" type="ORF">I5907_14755</name>
</gene>
<keyword evidence="1" id="KW-0472">Membrane</keyword>
<feature type="transmembrane region" description="Helical" evidence="1">
    <location>
        <begin position="174"/>
        <end position="192"/>
    </location>
</feature>
<feature type="transmembrane region" description="Helical" evidence="1">
    <location>
        <begin position="148"/>
        <end position="168"/>
    </location>
</feature>
<feature type="transmembrane region" description="Helical" evidence="1">
    <location>
        <begin position="52"/>
        <end position="77"/>
    </location>
</feature>
<dbReference type="Pfam" id="PF01569">
    <property type="entry name" value="PAP2"/>
    <property type="match status" value="1"/>
</dbReference>
<dbReference type="Proteomes" id="UP000628448">
    <property type="component" value="Unassembled WGS sequence"/>
</dbReference>
<dbReference type="Gene3D" id="1.20.144.10">
    <property type="entry name" value="Phosphatidic acid phosphatase type 2/haloperoxidase"/>
    <property type="match status" value="1"/>
</dbReference>
<organism evidence="3 4">
    <name type="scientific">Panacibacter microcysteis</name>
    <dbReference type="NCBI Taxonomy" id="2793269"/>
    <lineage>
        <taxon>Bacteria</taxon>
        <taxon>Pseudomonadati</taxon>
        <taxon>Bacteroidota</taxon>
        <taxon>Chitinophagia</taxon>
        <taxon>Chitinophagales</taxon>
        <taxon>Chitinophagaceae</taxon>
        <taxon>Panacibacter</taxon>
    </lineage>
</organism>
<evidence type="ECO:0000259" key="2">
    <source>
        <dbReference type="SMART" id="SM00014"/>
    </source>
</evidence>
<dbReference type="PANTHER" id="PTHR14969">
    <property type="entry name" value="SPHINGOSINE-1-PHOSPHATE PHOSPHOHYDROLASE"/>
    <property type="match status" value="1"/>
</dbReference>
<reference evidence="3" key="1">
    <citation type="submission" date="2020-11" db="EMBL/GenBank/DDBJ databases">
        <title>Bacterial whole genome sequence for Panacibacter sp. DH6.</title>
        <authorList>
            <person name="Le V."/>
            <person name="Ko S."/>
            <person name="Ahn C.-Y."/>
            <person name="Oh H.-M."/>
        </authorList>
    </citation>
    <scope>NUCLEOTIDE SEQUENCE</scope>
    <source>
        <strain evidence="3">DH6</strain>
    </source>
</reference>
<accession>A0A931GYS3</accession>
<keyword evidence="4" id="KW-1185">Reference proteome</keyword>
<dbReference type="PANTHER" id="PTHR14969:SF13">
    <property type="entry name" value="AT30094P"/>
    <property type="match status" value="1"/>
</dbReference>
<dbReference type="AlphaFoldDB" id="A0A931GYS3"/>
<dbReference type="EMBL" id="JADWYR010000002">
    <property type="protein sequence ID" value="MBG9377502.1"/>
    <property type="molecule type" value="Genomic_DNA"/>
</dbReference>
<evidence type="ECO:0000313" key="3">
    <source>
        <dbReference type="EMBL" id="MBG9377502.1"/>
    </source>
</evidence>
<dbReference type="GO" id="GO:0042392">
    <property type="term" value="F:sphingosine-1-phosphate phosphatase activity"/>
    <property type="evidence" value="ECO:0007669"/>
    <property type="project" value="TreeGrafter"/>
</dbReference>
<keyword evidence="1" id="KW-0812">Transmembrane</keyword>
<protein>
    <submittedName>
        <fullName evidence="3">Phosphatase PAP2 family protein</fullName>
    </submittedName>
</protein>